<dbReference type="InterPro" id="IPR011059">
    <property type="entry name" value="Metal-dep_hydrolase_composite"/>
</dbReference>
<feature type="domain" description="Amidohydrolase-related" evidence="1">
    <location>
        <begin position="55"/>
        <end position="348"/>
    </location>
</feature>
<reference evidence="2 3" key="1">
    <citation type="submission" date="2015-06" db="EMBL/GenBank/DDBJ databases">
        <title>Draft genome sequence of beer spoilage bacterium Megasphaera cerevisiae type strain 20462.</title>
        <authorList>
            <person name="Kutumbaka K."/>
            <person name="Pasmowitz J."/>
            <person name="Mategko J."/>
            <person name="Reyes D."/>
            <person name="Friedrich A."/>
            <person name="Han S."/>
            <person name="Martens-Habbena W."/>
            <person name="Neal-McKinney J."/>
            <person name="Janagama H.K."/>
            <person name="Nadala C."/>
            <person name="Samadpour M."/>
        </authorList>
    </citation>
    <scope>NUCLEOTIDE SEQUENCE [LARGE SCALE GENOMIC DNA]</scope>
    <source>
        <strain evidence="2 3">DSM 20462</strain>
    </source>
</reference>
<dbReference type="Gene3D" id="3.20.20.140">
    <property type="entry name" value="Metal-dependent hydrolases"/>
    <property type="match status" value="1"/>
</dbReference>
<dbReference type="PANTHER" id="PTHR42717:SF1">
    <property type="entry name" value="IMIDAZOLONEPROPIONASE AND RELATED AMIDOHYDROLASES"/>
    <property type="match status" value="1"/>
</dbReference>
<evidence type="ECO:0000313" key="2">
    <source>
        <dbReference type="EMBL" id="KMO87550.1"/>
    </source>
</evidence>
<dbReference type="Pfam" id="PF01979">
    <property type="entry name" value="Amidohydro_1"/>
    <property type="match status" value="1"/>
</dbReference>
<dbReference type="InterPro" id="IPR020043">
    <property type="entry name" value="Deacetylase_Atu3266-like"/>
</dbReference>
<sequence>MSEHIDILIENGNIIHAETKTIQKGTIAICNGHFVAYDPTVSYEIGERIQADGYYVSPGWIDSHTHIFKDATEPGFAADLGLIPMGITSTIDGGSSGIATWPIFKSHIVDANYLNIFYSINVSPAGQITERYPENVDPRYYDVDTLKNIMEKDAEHARGLKLRYGAEVVEPFGNDVLDKTIELADTIGCSITLHVTNPPCPMEEIVSKMRPGDVICHIYQGKRSTILDEKGEVKKAVWEARSRGVYFDSADARINHCYKVIRPAIAQGFVPDIISTDLTQNGIFSNMCWGLPVVLSKWLNLGLPLEEVIADCTYQPARIHHLPNGIGTLSQNAAANVTIFSVEDRNFHLKNRMGEEFDGEKMILPQVTIINGKIRYKNLYFPF</sequence>
<dbReference type="InterPro" id="IPR032466">
    <property type="entry name" value="Metal_Hydrolase"/>
</dbReference>
<dbReference type="SUPFAM" id="SSF51338">
    <property type="entry name" value="Composite domain of metallo-dependent hydrolases"/>
    <property type="match status" value="1"/>
</dbReference>
<proteinExistence type="predicted"/>
<dbReference type="PATRIC" id="fig|1122219.3.peg.1686"/>
<dbReference type="EMBL" id="LEKT01000004">
    <property type="protein sequence ID" value="KMO87550.1"/>
    <property type="molecule type" value="Genomic_DNA"/>
</dbReference>
<dbReference type="InParanoid" id="A0A0J6WVL6"/>
<name>A0A0J6WVL6_9FIRM</name>
<accession>A0A0J6WVL6</accession>
<dbReference type="Gene3D" id="2.30.40.10">
    <property type="entry name" value="Urease, subunit C, domain 1"/>
    <property type="match status" value="1"/>
</dbReference>
<dbReference type="GO" id="GO:0016810">
    <property type="term" value="F:hydrolase activity, acting on carbon-nitrogen (but not peptide) bonds"/>
    <property type="evidence" value="ECO:0007669"/>
    <property type="project" value="InterPro"/>
</dbReference>
<dbReference type="SUPFAM" id="SSF51556">
    <property type="entry name" value="Metallo-dependent hydrolases"/>
    <property type="match status" value="1"/>
</dbReference>
<keyword evidence="3" id="KW-1185">Reference proteome</keyword>
<dbReference type="STRING" id="39029.BSR42_03200"/>
<evidence type="ECO:0000313" key="3">
    <source>
        <dbReference type="Proteomes" id="UP000036503"/>
    </source>
</evidence>
<gene>
    <name evidence="2" type="ORF">AB840_02225</name>
</gene>
<dbReference type="InterPro" id="IPR006680">
    <property type="entry name" value="Amidohydro-rel"/>
</dbReference>
<dbReference type="GO" id="GO:0019213">
    <property type="term" value="F:deacetylase activity"/>
    <property type="evidence" value="ECO:0007669"/>
    <property type="project" value="InterPro"/>
</dbReference>
<dbReference type="Proteomes" id="UP000036503">
    <property type="component" value="Unassembled WGS sequence"/>
</dbReference>
<evidence type="ECO:0000259" key="1">
    <source>
        <dbReference type="Pfam" id="PF01979"/>
    </source>
</evidence>
<dbReference type="AlphaFoldDB" id="A0A0J6WVL6"/>
<comment type="caution">
    <text evidence="2">The sequence shown here is derived from an EMBL/GenBank/DDBJ whole genome shotgun (WGS) entry which is preliminary data.</text>
</comment>
<dbReference type="PANTHER" id="PTHR42717">
    <property type="entry name" value="DIHYDROOROTASE-RELATED"/>
    <property type="match status" value="1"/>
</dbReference>
<protein>
    <recommendedName>
        <fullName evidence="1">Amidohydrolase-related domain-containing protein</fullName>
    </recommendedName>
</protein>
<organism evidence="2 3">
    <name type="scientific">Megasphaera cerevisiae DSM 20462</name>
    <dbReference type="NCBI Taxonomy" id="1122219"/>
    <lineage>
        <taxon>Bacteria</taxon>
        <taxon>Bacillati</taxon>
        <taxon>Bacillota</taxon>
        <taxon>Negativicutes</taxon>
        <taxon>Veillonellales</taxon>
        <taxon>Veillonellaceae</taxon>
        <taxon>Megasphaera</taxon>
    </lineage>
</organism>